<organism evidence="4 6">
    <name type="scientific">Paracoccus liaowanqingii</name>
    <dbReference type="NCBI Taxonomy" id="2560053"/>
    <lineage>
        <taxon>Bacteria</taxon>
        <taxon>Pseudomonadati</taxon>
        <taxon>Pseudomonadota</taxon>
        <taxon>Alphaproteobacteria</taxon>
        <taxon>Rhodobacterales</taxon>
        <taxon>Paracoccaceae</taxon>
        <taxon>Paracoccus</taxon>
    </lineage>
</organism>
<accession>A0A4Y5SRD9</accession>
<evidence type="ECO:0000256" key="1">
    <source>
        <dbReference type="SAM" id="Phobius"/>
    </source>
</evidence>
<keyword evidence="1" id="KW-1133">Transmembrane helix</keyword>
<gene>
    <name evidence="3" type="ORF">E4191_17400</name>
    <name evidence="4" type="ORF">E4L95_08175</name>
</gene>
<protein>
    <submittedName>
        <fullName evidence="4">DUF3131 domain-containing protein</fullName>
    </submittedName>
</protein>
<evidence type="ECO:0000259" key="2">
    <source>
        <dbReference type="Pfam" id="PF11329"/>
    </source>
</evidence>
<dbReference type="EMBL" id="CP040760">
    <property type="protein sequence ID" value="QDA35919.1"/>
    <property type="molecule type" value="Genomic_DNA"/>
</dbReference>
<dbReference type="Proteomes" id="UP000297972">
    <property type="component" value="Unassembled WGS sequence"/>
</dbReference>
<reference evidence="5" key="2">
    <citation type="submission" date="2019-05" db="EMBL/GenBank/DDBJ databases">
        <title>Tamlana fucoidanivorans sp. nov., isolated from the surface of algae collected from Fujian province in China.</title>
        <authorList>
            <person name="Li J."/>
        </authorList>
    </citation>
    <scope>NUCLEOTIDE SEQUENCE [LARGE SCALE GENOMIC DNA]</scope>
    <source>
        <strain evidence="5">2251</strain>
        <plasmid evidence="5">unnamed6</plasmid>
    </source>
</reference>
<reference evidence="3" key="3">
    <citation type="journal article" date="2020" name="Int. J. Syst. Evol. Microbiol.">
        <title>Paracoccus liaowanqingii sp. nov., isolated from Tibetan antelope (Pantholops hodgsonii).</title>
        <authorList>
            <person name="Li J."/>
            <person name="Lu S."/>
            <person name="Jin D."/>
            <person name="Yang J."/>
            <person name="Lai X.H."/>
            <person name="Huang Y."/>
            <person name="Tian Z."/>
            <person name="Dong K."/>
            <person name="Zhang S."/>
            <person name="Lei W."/>
            <person name="Pu J."/>
            <person name="Zhang G."/>
            <person name="Wu X."/>
            <person name="Huang Y."/>
            <person name="Ren Z."/>
            <person name="Wang S."/>
            <person name="Xu J."/>
        </authorList>
    </citation>
    <scope>NUCLEOTIDE SEQUENCE</scope>
    <source>
        <strain evidence="3">2251</strain>
    </source>
</reference>
<dbReference type="RefSeq" id="WP_135817189.1">
    <property type="nucleotide sequence ID" value="NZ_CP040760.1"/>
</dbReference>
<dbReference type="Gene3D" id="1.50.10.140">
    <property type="match status" value="1"/>
</dbReference>
<evidence type="ECO:0000313" key="6">
    <source>
        <dbReference type="Proteomes" id="UP000297972"/>
    </source>
</evidence>
<evidence type="ECO:0000313" key="4">
    <source>
        <dbReference type="EMBL" id="TGN62050.1"/>
    </source>
</evidence>
<keyword evidence="1" id="KW-0472">Membrane</keyword>
<dbReference type="AlphaFoldDB" id="A0A4Z1CLS4"/>
<feature type="domain" description="DUF3131" evidence="2">
    <location>
        <begin position="91"/>
        <end position="462"/>
    </location>
</feature>
<geneLocation type="plasmid" evidence="3 5">
    <name>unnamed6</name>
</geneLocation>
<proteinExistence type="predicted"/>
<dbReference type="EMBL" id="SRPG01000059">
    <property type="protein sequence ID" value="TGN62050.1"/>
    <property type="molecule type" value="Genomic_DNA"/>
</dbReference>
<feature type="transmembrane region" description="Helical" evidence="1">
    <location>
        <begin position="20"/>
        <end position="43"/>
    </location>
</feature>
<dbReference type="KEGG" id="plia:E4191_17400"/>
<keyword evidence="1" id="KW-0812">Transmembrane</keyword>
<dbReference type="Pfam" id="PF11329">
    <property type="entry name" value="DUF3131"/>
    <property type="match status" value="1"/>
</dbReference>
<dbReference type="Proteomes" id="UP000296374">
    <property type="component" value="Plasmid unnamed6"/>
</dbReference>
<reference evidence="4 6" key="1">
    <citation type="submission" date="2019-03" db="EMBL/GenBank/DDBJ databases">
        <authorList>
            <person name="Li J."/>
        </authorList>
    </citation>
    <scope>NUCLEOTIDE SEQUENCE [LARGE SCALE GENOMIC DNA]</scope>
    <source>
        <strain evidence="4 6">3058</strain>
    </source>
</reference>
<evidence type="ECO:0000313" key="3">
    <source>
        <dbReference type="EMBL" id="QDA35919.1"/>
    </source>
</evidence>
<sequence>MGTPPLHHPAGKPFLIQLRLGAPFAVALAAMMLITASVAPGIAAPARTGMDGELFAGSSGPSFQIAQLENFPRRERGEQQAGVLTELELMWAEAAWSYFAEMTSEATGLVPSRTGISHTSMWTVGDHVAALVAARQIELIDAVEFDRRFTAVLGFLNSMPLAFNTLPNQTYNIETGAPLGADFEPGMTGWSGVDLGRLLIWLRIAAVEYPFYEIYIRNTVSRFNVCDIVDEQGGLLAARSTETGQQLQPEGGRGYDAYAVEGYRAWGLDLPAVAIEVPNYRLEIYGEWFQVDETPIRIPPLMTAPPSYLGIEFGFDGLALNEIDELIDGVRTAEELFVTMHTVQEERYRDTGILTARTDYRRGAEPFALYDTVITNGYPWSTVDTNGASYPRLSLLSTRAAFAMSTLLESEYAETLLQAVTPLYSENGWGEGRYELSGAHERTRTSATNAFILEALAYRQNGPLFPASARPEVLGPSVTTAAQGMCQLPFTVATDRAAQD</sequence>
<keyword evidence="3" id="KW-0614">Plasmid</keyword>
<accession>A0A4Z1CLS4</accession>
<evidence type="ECO:0000313" key="5">
    <source>
        <dbReference type="Proteomes" id="UP000296374"/>
    </source>
</evidence>
<name>A0A4Z1CLS4_9RHOB</name>
<dbReference type="InterPro" id="IPR021478">
    <property type="entry name" value="DUF3131"/>
</dbReference>
<keyword evidence="6" id="KW-1185">Reference proteome</keyword>
<dbReference type="OrthoDB" id="7828257at2"/>